<keyword evidence="2" id="KW-1185">Reference proteome</keyword>
<gene>
    <name evidence="1" type="ORF">APZ42_005331</name>
</gene>
<reference evidence="1 2" key="1">
    <citation type="submission" date="2016-03" db="EMBL/GenBank/DDBJ databases">
        <title>EvidentialGene: Evidence-directed Construction of Genes on Genomes.</title>
        <authorList>
            <person name="Gilbert D.G."/>
            <person name="Choi J.-H."/>
            <person name="Mockaitis K."/>
            <person name="Colbourne J."/>
            <person name="Pfrender M."/>
        </authorList>
    </citation>
    <scope>NUCLEOTIDE SEQUENCE [LARGE SCALE GENOMIC DNA]</scope>
    <source>
        <strain evidence="1 2">Xinb3</strain>
        <tissue evidence="1">Complete organism</tissue>
    </source>
</reference>
<sequence length="67" mass="7778">MIFSRFARDAPYLSISSFYTLSHYLCVYLELSRVYHCLMKNSLSEPLLMTSPFSFHVTKILPGQDNP</sequence>
<protein>
    <submittedName>
        <fullName evidence="1">Uncharacterized protein</fullName>
    </submittedName>
</protein>
<comment type="caution">
    <text evidence="1">The sequence shown here is derived from an EMBL/GenBank/DDBJ whole genome shotgun (WGS) entry which is preliminary data.</text>
</comment>
<dbReference type="Proteomes" id="UP000076858">
    <property type="component" value="Unassembled WGS sequence"/>
</dbReference>
<dbReference type="AlphaFoldDB" id="A0A162D589"/>
<accession>A0A162D589</accession>
<organism evidence="1 2">
    <name type="scientific">Daphnia magna</name>
    <dbReference type="NCBI Taxonomy" id="35525"/>
    <lineage>
        <taxon>Eukaryota</taxon>
        <taxon>Metazoa</taxon>
        <taxon>Ecdysozoa</taxon>
        <taxon>Arthropoda</taxon>
        <taxon>Crustacea</taxon>
        <taxon>Branchiopoda</taxon>
        <taxon>Diplostraca</taxon>
        <taxon>Cladocera</taxon>
        <taxon>Anomopoda</taxon>
        <taxon>Daphniidae</taxon>
        <taxon>Daphnia</taxon>
    </lineage>
</organism>
<dbReference type="EMBL" id="LRGB01015063">
    <property type="protein sequence ID" value="KZR98994.1"/>
    <property type="molecule type" value="Genomic_DNA"/>
</dbReference>
<name>A0A162D589_9CRUS</name>
<evidence type="ECO:0000313" key="2">
    <source>
        <dbReference type="Proteomes" id="UP000076858"/>
    </source>
</evidence>
<evidence type="ECO:0000313" key="1">
    <source>
        <dbReference type="EMBL" id="KZR98994.1"/>
    </source>
</evidence>
<proteinExistence type="predicted"/>